<evidence type="ECO:0000313" key="13">
    <source>
        <dbReference type="EMBL" id="QBM88588.1"/>
    </source>
</evidence>
<dbReference type="SUPFAM" id="SSF50916">
    <property type="entry name" value="Rap30/74 interaction domains"/>
    <property type="match status" value="1"/>
</dbReference>
<dbReference type="Proteomes" id="UP000292447">
    <property type="component" value="Chromosome III"/>
</dbReference>
<dbReference type="CDD" id="cd07980">
    <property type="entry name" value="TFIIF_beta"/>
    <property type="match status" value="1"/>
</dbReference>
<protein>
    <recommendedName>
        <fullName evidence="3">Transcription initiation factor IIF subunit beta</fullName>
    </recommendedName>
    <alternativeName>
        <fullName evidence="9">TFIIF medium subunit</fullName>
    </alternativeName>
    <alternativeName>
        <fullName evidence="8">TFIIF-beta</fullName>
    </alternativeName>
</protein>
<name>A0A4P6XR75_9ASCO</name>
<keyword evidence="13" id="KW-0396">Initiation factor</keyword>
<keyword evidence="14" id="KW-1185">Reference proteome</keyword>
<dbReference type="PANTHER" id="PTHR10445">
    <property type="entry name" value="GENERAL TRANSCRIPTION FACTOR IIF SUBUNIT 2"/>
    <property type="match status" value="1"/>
</dbReference>
<dbReference type="InterPro" id="IPR036390">
    <property type="entry name" value="WH_DNA-bd_sf"/>
</dbReference>
<dbReference type="GO" id="GO:0003677">
    <property type="term" value="F:DNA binding"/>
    <property type="evidence" value="ECO:0007669"/>
    <property type="project" value="UniProtKB-KW"/>
</dbReference>
<feature type="compositionally biased region" description="Basic and acidic residues" evidence="10">
    <location>
        <begin position="9"/>
        <end position="19"/>
    </location>
</feature>
<proteinExistence type="inferred from homology"/>
<dbReference type="FunFam" id="1.10.10.10:FF:000035">
    <property type="entry name" value="General transcription factor IIF subunit 2"/>
    <property type="match status" value="1"/>
</dbReference>
<evidence type="ECO:0000256" key="7">
    <source>
        <dbReference type="ARBA" id="ARBA00023242"/>
    </source>
</evidence>
<dbReference type="STRING" id="2163413.A0A4P6XR75"/>
<dbReference type="InterPro" id="IPR036388">
    <property type="entry name" value="WH-like_DNA-bd_sf"/>
</dbReference>
<evidence type="ECO:0000256" key="6">
    <source>
        <dbReference type="ARBA" id="ARBA00023163"/>
    </source>
</evidence>
<evidence type="ECO:0000256" key="3">
    <source>
        <dbReference type="ARBA" id="ARBA00021453"/>
    </source>
</evidence>
<feature type="compositionally biased region" description="Acidic residues" evidence="10">
    <location>
        <begin position="376"/>
        <end position="393"/>
    </location>
</feature>
<keyword evidence="4" id="KW-0805">Transcription regulation</keyword>
<dbReference type="InterPro" id="IPR011039">
    <property type="entry name" value="TFIIF_interaction"/>
</dbReference>
<dbReference type="InterPro" id="IPR040504">
    <property type="entry name" value="TFIIF_beta_N"/>
</dbReference>
<dbReference type="Pfam" id="PF02270">
    <property type="entry name" value="TFIIF_beta"/>
    <property type="match status" value="1"/>
</dbReference>
<dbReference type="GO" id="GO:0006367">
    <property type="term" value="P:transcription initiation at RNA polymerase II promoter"/>
    <property type="evidence" value="ECO:0007669"/>
    <property type="project" value="InterPro"/>
</dbReference>
<evidence type="ECO:0000259" key="12">
    <source>
        <dbReference type="Pfam" id="PF17683"/>
    </source>
</evidence>
<evidence type="ECO:0000256" key="8">
    <source>
        <dbReference type="ARBA" id="ARBA00081473"/>
    </source>
</evidence>
<dbReference type="GO" id="GO:0005674">
    <property type="term" value="C:transcription factor TFIIF complex"/>
    <property type="evidence" value="ECO:0007669"/>
    <property type="project" value="InterPro"/>
</dbReference>
<evidence type="ECO:0000256" key="10">
    <source>
        <dbReference type="SAM" id="MobiDB-lite"/>
    </source>
</evidence>
<evidence type="ECO:0000313" key="14">
    <source>
        <dbReference type="Proteomes" id="UP000292447"/>
    </source>
</evidence>
<gene>
    <name evidence="13" type="primary">MPUL0C05600</name>
    <name evidence="13" type="ORF">METSCH_C05600</name>
</gene>
<evidence type="ECO:0000256" key="4">
    <source>
        <dbReference type="ARBA" id="ARBA00023015"/>
    </source>
</evidence>
<sequence length="393" mass="44925">MSTTSPAKKNGEMSVKRENAAAISSPAKSGAVAAPDVKKEDEDDPQGDHALLLDPEDYLEENESLDMNLARGAQKVWLVKLPRYLADRWTDRNNLHGQQLGEVKIRQNGAGARKKLEVKLVLDELERSEEIPQEYNLSILNTQVKNSYVFSEENLRRFQQERTEVGDMPAQPQLPDLEKNNFQKKPKQFFKVQKNGSEDRKFVPFVKTIPKKTSLAGKIVHDCQIIPLKGDSKYSQMLSRRQNIGQEKERPKVTFLTEIPGVVQLQAGPSLTGKSTLMFLKSTANKNKGEGRAIRMPKKDLLDLLFRLFEEYEYWSMKGLKERTRQPETYLKESLELIANLIKKGPYTSKYNLKPEYKRLRDAERAARLGQAAAPEAEEEKEEDDDDEMEDII</sequence>
<evidence type="ECO:0000256" key="1">
    <source>
        <dbReference type="ARBA" id="ARBA00004123"/>
    </source>
</evidence>
<feature type="domain" description="TFIIF beta subunit N-terminal" evidence="12">
    <location>
        <begin position="74"/>
        <end position="227"/>
    </location>
</feature>
<keyword evidence="13" id="KW-0648">Protein biosynthesis</keyword>
<dbReference type="Pfam" id="PF17683">
    <property type="entry name" value="TFIIF_beta_N"/>
    <property type="match status" value="1"/>
</dbReference>
<comment type="similarity">
    <text evidence="2">Belongs to the TFIIF beta subunit family.</text>
</comment>
<evidence type="ECO:0000256" key="9">
    <source>
        <dbReference type="ARBA" id="ARBA00081863"/>
    </source>
</evidence>
<dbReference type="EMBL" id="CP034458">
    <property type="protein sequence ID" value="QBM88588.1"/>
    <property type="molecule type" value="Genomic_DNA"/>
</dbReference>
<dbReference type="Gene3D" id="1.10.10.10">
    <property type="entry name" value="Winged helix-like DNA-binding domain superfamily/Winged helix DNA-binding domain"/>
    <property type="match status" value="1"/>
</dbReference>
<organism evidence="13 14">
    <name type="scientific">Metschnikowia aff. pulcherrima</name>
    <dbReference type="NCBI Taxonomy" id="2163413"/>
    <lineage>
        <taxon>Eukaryota</taxon>
        <taxon>Fungi</taxon>
        <taxon>Dikarya</taxon>
        <taxon>Ascomycota</taxon>
        <taxon>Saccharomycotina</taxon>
        <taxon>Pichiomycetes</taxon>
        <taxon>Metschnikowiaceae</taxon>
        <taxon>Metschnikowia</taxon>
    </lineage>
</organism>
<evidence type="ECO:0000256" key="5">
    <source>
        <dbReference type="ARBA" id="ARBA00023125"/>
    </source>
</evidence>
<evidence type="ECO:0000259" key="11">
    <source>
        <dbReference type="Pfam" id="PF02270"/>
    </source>
</evidence>
<dbReference type="InterPro" id="IPR040450">
    <property type="entry name" value="TFIIF_beta_HTH"/>
</dbReference>
<keyword evidence="6" id="KW-0804">Transcription</keyword>
<comment type="subcellular location">
    <subcellularLocation>
        <location evidence="1">Nucleus</location>
    </subcellularLocation>
</comment>
<evidence type="ECO:0000256" key="2">
    <source>
        <dbReference type="ARBA" id="ARBA00009543"/>
    </source>
</evidence>
<dbReference type="AlphaFoldDB" id="A0A4P6XR75"/>
<dbReference type="SUPFAM" id="SSF46785">
    <property type="entry name" value="Winged helix' DNA-binding domain"/>
    <property type="match status" value="1"/>
</dbReference>
<dbReference type="InterPro" id="IPR003196">
    <property type="entry name" value="TFIIF_beta"/>
</dbReference>
<keyword evidence="5" id="KW-0238">DNA-binding</keyword>
<accession>A0A4P6XR75</accession>
<reference evidence="14" key="1">
    <citation type="submission" date="2019-03" db="EMBL/GenBank/DDBJ databases">
        <title>Snf2 controls pulcherriminic acid biosynthesis and connects pigmentation and antifungal activity of the yeast Metschnikowia pulcherrima.</title>
        <authorList>
            <person name="Gore-Lloyd D."/>
            <person name="Sumann I."/>
            <person name="Brachmann A.O."/>
            <person name="Schneeberger K."/>
            <person name="Ortiz-Merino R.A."/>
            <person name="Moreno-Beltran M."/>
            <person name="Schlaefli M."/>
            <person name="Kirner P."/>
            <person name="Santos Kron A."/>
            <person name="Wolfe K.H."/>
            <person name="Piel J."/>
            <person name="Ahrens C.H."/>
            <person name="Henk D."/>
            <person name="Freimoser F.M."/>
        </authorList>
    </citation>
    <scope>NUCLEOTIDE SEQUENCE [LARGE SCALE GENOMIC DNA]</scope>
    <source>
        <strain evidence="14">APC 1.2</strain>
    </source>
</reference>
<dbReference type="GO" id="GO:0003743">
    <property type="term" value="F:translation initiation factor activity"/>
    <property type="evidence" value="ECO:0007669"/>
    <property type="project" value="UniProtKB-KW"/>
</dbReference>
<keyword evidence="7" id="KW-0539">Nucleus</keyword>
<feature type="region of interest" description="Disordered" evidence="10">
    <location>
        <begin position="1"/>
        <end position="50"/>
    </location>
</feature>
<feature type="domain" description="TFIIF beta subunit HTH" evidence="11">
    <location>
        <begin position="294"/>
        <end position="358"/>
    </location>
</feature>
<dbReference type="PANTHER" id="PTHR10445:SF0">
    <property type="entry name" value="GENERAL TRANSCRIPTION FACTOR IIF SUBUNIT 2"/>
    <property type="match status" value="1"/>
</dbReference>
<feature type="region of interest" description="Disordered" evidence="10">
    <location>
        <begin position="364"/>
        <end position="393"/>
    </location>
</feature>